<sequence>MFLKVYLKGSIKLEHLLKGVYKRVDSKGRDRFVASFTYRSKHISLGSFEKMETANSAYSEALELVSDKSQKSLDDYEAAMNLNFEKWITIINFRDNGLYIKNPIYLRRKFFEYYLSPTEVMKFSAEDLFYYSNHKIIRRGRHFFVADYGMQANILHRYGIRSFAVAGKDYIFLNGDNLDFRYENLKIINRYTGVRLEKQFPKPSYVVKIHIKGSVIVGRYTDEVTAAIAYNKAVRLLMDGGFKRKYELNYIDTLNKTEYENRLKEVKLSKRFLRLISSLRI</sequence>
<proteinExistence type="predicted"/>
<evidence type="ECO:0000313" key="2">
    <source>
        <dbReference type="Proteomes" id="UP000018227"/>
    </source>
</evidence>
<dbReference type="EMBL" id="ACIL03000013">
    <property type="protein sequence ID" value="ESL02652.1"/>
    <property type="molecule type" value="Genomic_DNA"/>
</dbReference>
<organism evidence="1 2">
    <name type="scientific">Catonella morbi ATCC 51271</name>
    <dbReference type="NCBI Taxonomy" id="592026"/>
    <lineage>
        <taxon>Bacteria</taxon>
        <taxon>Bacillati</taxon>
        <taxon>Bacillota</taxon>
        <taxon>Clostridia</taxon>
        <taxon>Lachnospirales</taxon>
        <taxon>Lachnospiraceae</taxon>
        <taxon>Catonella</taxon>
    </lineage>
</organism>
<evidence type="ECO:0000313" key="1">
    <source>
        <dbReference type="EMBL" id="ESL02652.1"/>
    </source>
</evidence>
<dbReference type="eggNOG" id="ENOG502ZBRW">
    <property type="taxonomic scope" value="Bacteria"/>
</dbReference>
<name>V2Y3K5_9FIRM</name>
<accession>V2Y3K5</accession>
<protein>
    <recommendedName>
        <fullName evidence="3">AP2 domain protein</fullName>
    </recommendedName>
</protein>
<comment type="caution">
    <text evidence="1">The sequence shown here is derived from an EMBL/GenBank/DDBJ whole genome shotgun (WGS) entry which is preliminary data.</text>
</comment>
<gene>
    <name evidence="1" type="ORF">GCWU0000282_001522</name>
</gene>
<dbReference type="AlphaFoldDB" id="V2Y3K5"/>
<keyword evidence="2" id="KW-1185">Reference proteome</keyword>
<reference evidence="1 2" key="1">
    <citation type="submission" date="2013-06" db="EMBL/GenBank/DDBJ databases">
        <authorList>
            <person name="Weinstock G."/>
            <person name="Sodergren E."/>
            <person name="Clifton S."/>
            <person name="Fulton L."/>
            <person name="Fulton B."/>
            <person name="Courtney L."/>
            <person name="Fronick C."/>
            <person name="Harrison M."/>
            <person name="Strong C."/>
            <person name="Farmer C."/>
            <person name="Delahaunty K."/>
            <person name="Markovic C."/>
            <person name="Hall O."/>
            <person name="Minx P."/>
            <person name="Tomlinson C."/>
            <person name="Mitreva M."/>
            <person name="Nelson J."/>
            <person name="Hou S."/>
            <person name="Wollam A."/>
            <person name="Pepin K.H."/>
            <person name="Johnson M."/>
            <person name="Bhonagiri V."/>
            <person name="Nash W.E."/>
            <person name="Warren W."/>
            <person name="Chinwalla A."/>
            <person name="Mardis E.R."/>
            <person name="Wilson R.K."/>
        </authorList>
    </citation>
    <scope>NUCLEOTIDE SEQUENCE [LARGE SCALE GENOMIC DNA]</scope>
    <source>
        <strain evidence="1 2">ATCC 51271</strain>
    </source>
</reference>
<evidence type="ECO:0008006" key="3">
    <source>
        <dbReference type="Google" id="ProtNLM"/>
    </source>
</evidence>
<dbReference type="Proteomes" id="UP000018227">
    <property type="component" value="Unassembled WGS sequence"/>
</dbReference>
<dbReference type="HOGENOM" id="CLU_068397_0_0_9"/>